<dbReference type="OrthoDB" id="8524027at2"/>
<dbReference type="PANTHER" id="PTHR30606:SF10">
    <property type="entry name" value="PHOSPHATIDYLINOSITOL MANNOSIDE ACYLTRANSFERASE"/>
    <property type="match status" value="1"/>
</dbReference>
<reference evidence="8 9" key="1">
    <citation type="submission" date="2017-01" db="EMBL/GenBank/DDBJ databases">
        <title>Genome sequencing of Rhodoferax fermentans JCM 7819.</title>
        <authorList>
            <person name="Kim Y.J."/>
            <person name="Farh M.E.-A."/>
            <person name="Yang D.-C."/>
        </authorList>
    </citation>
    <scope>NUCLEOTIDE SEQUENCE [LARGE SCALE GENOMIC DNA]</scope>
    <source>
        <strain evidence="8 9">JCM 7819</strain>
    </source>
</reference>
<dbReference type="InterPro" id="IPR004960">
    <property type="entry name" value="LipA_acyltrans"/>
</dbReference>
<dbReference type="PIRSF" id="PIRSF026649">
    <property type="entry name" value="MsbB"/>
    <property type="match status" value="1"/>
</dbReference>
<keyword evidence="6 8" id="KW-0012">Acyltransferase</keyword>
<evidence type="ECO:0000256" key="4">
    <source>
        <dbReference type="ARBA" id="ARBA00022679"/>
    </source>
</evidence>
<sequence length="279" mass="30718">MAIFFKLLSRMPLAWLHALGWLLGWLVFVASGIYRRRFLANAEQAGMARSDWLAAVGESGKLVAELPRLWLGRPVPVLWDGAEHVEAALARGCGVVFLTPHLGCFEITAQAYAQRYGQTAKPMTVLFRPPRQAWLRVVVMASRQRPGLLTAPTTLSGVKQLIKALKKGEAVGLLPDQVPPQGMGVMAPFFGRDAYTMTLSVRLVQQTGATVLLAWGERLARGQGYRVHVAPLHEALPSDLSQAAAVVNQAMQRLIVQCPAQYLWGYARYKQPRETAHTA</sequence>
<evidence type="ECO:0000256" key="1">
    <source>
        <dbReference type="ARBA" id="ARBA00004533"/>
    </source>
</evidence>
<evidence type="ECO:0000313" key="8">
    <source>
        <dbReference type="EMBL" id="OOV06418.1"/>
    </source>
</evidence>
<proteinExistence type="predicted"/>
<keyword evidence="2" id="KW-1003">Cell membrane</keyword>
<dbReference type="Pfam" id="PF03279">
    <property type="entry name" value="Lip_A_acyltrans"/>
    <property type="match status" value="1"/>
</dbReference>
<keyword evidence="4 8" id="KW-0808">Transferase</keyword>
<dbReference type="EMBL" id="MTJN01000002">
    <property type="protein sequence ID" value="OOV06418.1"/>
    <property type="molecule type" value="Genomic_DNA"/>
</dbReference>
<comment type="subcellular location">
    <subcellularLocation>
        <location evidence="1">Cell inner membrane</location>
    </subcellularLocation>
</comment>
<evidence type="ECO:0000256" key="2">
    <source>
        <dbReference type="ARBA" id="ARBA00022475"/>
    </source>
</evidence>
<protein>
    <submittedName>
        <fullName evidence="8">Lipid A biosynthesis acyltransferase</fullName>
    </submittedName>
</protein>
<accession>A0A1T1AR27</accession>
<dbReference type="GO" id="GO:0009247">
    <property type="term" value="P:glycolipid biosynthetic process"/>
    <property type="evidence" value="ECO:0007669"/>
    <property type="project" value="UniProtKB-ARBA"/>
</dbReference>
<keyword evidence="5 7" id="KW-0472">Membrane</keyword>
<evidence type="ECO:0000256" key="7">
    <source>
        <dbReference type="SAM" id="Phobius"/>
    </source>
</evidence>
<evidence type="ECO:0000256" key="5">
    <source>
        <dbReference type="ARBA" id="ARBA00023136"/>
    </source>
</evidence>
<dbReference type="GO" id="GO:0016746">
    <property type="term" value="F:acyltransferase activity"/>
    <property type="evidence" value="ECO:0007669"/>
    <property type="project" value="UniProtKB-KW"/>
</dbReference>
<organism evidence="8 9">
    <name type="scientific">Rhodoferax fermentans</name>
    <dbReference type="NCBI Taxonomy" id="28066"/>
    <lineage>
        <taxon>Bacteria</taxon>
        <taxon>Pseudomonadati</taxon>
        <taxon>Pseudomonadota</taxon>
        <taxon>Betaproteobacteria</taxon>
        <taxon>Burkholderiales</taxon>
        <taxon>Comamonadaceae</taxon>
        <taxon>Rhodoferax</taxon>
    </lineage>
</organism>
<dbReference type="AlphaFoldDB" id="A0A1T1AR27"/>
<keyword evidence="7" id="KW-1133">Transmembrane helix</keyword>
<dbReference type="Proteomes" id="UP000190750">
    <property type="component" value="Unassembled WGS sequence"/>
</dbReference>
<evidence type="ECO:0000256" key="6">
    <source>
        <dbReference type="ARBA" id="ARBA00023315"/>
    </source>
</evidence>
<dbReference type="GO" id="GO:0005886">
    <property type="term" value="C:plasma membrane"/>
    <property type="evidence" value="ECO:0007669"/>
    <property type="project" value="UniProtKB-SubCell"/>
</dbReference>
<keyword evidence="3" id="KW-0997">Cell inner membrane</keyword>
<keyword evidence="7" id="KW-0812">Transmembrane</keyword>
<dbReference type="CDD" id="cd07984">
    <property type="entry name" value="LPLAT_LABLAT-like"/>
    <property type="match status" value="1"/>
</dbReference>
<dbReference type="RefSeq" id="WP_078364214.1">
    <property type="nucleotide sequence ID" value="NZ_MTJN01000002.1"/>
</dbReference>
<evidence type="ECO:0000256" key="3">
    <source>
        <dbReference type="ARBA" id="ARBA00022519"/>
    </source>
</evidence>
<keyword evidence="9" id="KW-1185">Reference proteome</keyword>
<dbReference type="STRING" id="28066.RF819_06465"/>
<gene>
    <name evidence="8" type="ORF">RF819_06465</name>
</gene>
<feature type="transmembrane region" description="Helical" evidence="7">
    <location>
        <begin position="14"/>
        <end position="34"/>
    </location>
</feature>
<dbReference type="NCBIfam" id="NF006487">
    <property type="entry name" value="PRK08905.1"/>
    <property type="match status" value="1"/>
</dbReference>
<comment type="caution">
    <text evidence="8">The sequence shown here is derived from an EMBL/GenBank/DDBJ whole genome shotgun (WGS) entry which is preliminary data.</text>
</comment>
<dbReference type="PANTHER" id="PTHR30606">
    <property type="entry name" value="LIPID A BIOSYNTHESIS LAUROYL ACYLTRANSFERASE"/>
    <property type="match status" value="1"/>
</dbReference>
<name>A0A1T1AR27_RHOFE</name>
<evidence type="ECO:0000313" key="9">
    <source>
        <dbReference type="Proteomes" id="UP000190750"/>
    </source>
</evidence>